<dbReference type="Proteomes" id="UP001446871">
    <property type="component" value="Unassembled WGS sequence"/>
</dbReference>
<organism evidence="1 2">
    <name type="scientific">Apiospora saccharicola</name>
    <dbReference type="NCBI Taxonomy" id="335842"/>
    <lineage>
        <taxon>Eukaryota</taxon>
        <taxon>Fungi</taxon>
        <taxon>Dikarya</taxon>
        <taxon>Ascomycota</taxon>
        <taxon>Pezizomycotina</taxon>
        <taxon>Sordariomycetes</taxon>
        <taxon>Xylariomycetidae</taxon>
        <taxon>Amphisphaeriales</taxon>
        <taxon>Apiosporaceae</taxon>
        <taxon>Apiospora</taxon>
    </lineage>
</organism>
<sequence>MVCDPPNENMLELVPATWPAVDVVAGEAGAAGAVGAGELAAEPEVRKPPPVGAPITTALGCWPFAEATDGVGIGGSDNDVAGSSGSDFTFAAAKSSRKSGCVEAALEVSLGLIDLGLRTSQAPQTRRGLHGIVELQVAGVYHLLAHIGAHVLHQLGNAVAALGDDVLSVLLGALEGVVALGRVDIVLLVIVDREVEWHLLSRAAGWAFAAHSDSGREVR</sequence>
<protein>
    <submittedName>
        <fullName evidence="1">Uncharacterized protein</fullName>
    </submittedName>
</protein>
<proteinExistence type="predicted"/>
<evidence type="ECO:0000313" key="1">
    <source>
        <dbReference type="EMBL" id="KAK8071560.1"/>
    </source>
</evidence>
<evidence type="ECO:0000313" key="2">
    <source>
        <dbReference type="Proteomes" id="UP001446871"/>
    </source>
</evidence>
<gene>
    <name evidence="1" type="ORF">PG996_004908</name>
</gene>
<dbReference type="EMBL" id="JAQQWM010000003">
    <property type="protein sequence ID" value="KAK8071560.1"/>
    <property type="molecule type" value="Genomic_DNA"/>
</dbReference>
<reference evidence="1 2" key="1">
    <citation type="submission" date="2023-01" db="EMBL/GenBank/DDBJ databases">
        <title>Analysis of 21 Apiospora genomes using comparative genomics revels a genus with tremendous synthesis potential of carbohydrate active enzymes and secondary metabolites.</title>
        <authorList>
            <person name="Sorensen T."/>
        </authorList>
    </citation>
    <scope>NUCLEOTIDE SEQUENCE [LARGE SCALE GENOMIC DNA]</scope>
    <source>
        <strain evidence="1 2">CBS 83171</strain>
    </source>
</reference>
<comment type="caution">
    <text evidence="1">The sequence shown here is derived from an EMBL/GenBank/DDBJ whole genome shotgun (WGS) entry which is preliminary data.</text>
</comment>
<keyword evidence="2" id="KW-1185">Reference proteome</keyword>
<accession>A0ABR1VJZ8</accession>
<name>A0ABR1VJZ8_9PEZI</name>